<dbReference type="EC" id="2.7.13.3" evidence="2"/>
<keyword evidence="7" id="KW-0418">Kinase</keyword>
<name>A0A1S2VI92_9BACT</name>
<sequence length="384" mass="42301">MLAILNGILTALYDWQFENLVFLLAVLILLFFFLLSVPIGLSFSLVQDYTRTHTSLRKNLDEVKRLSERSLAQEQEKQQILAAQNETLERLVQERTAALNESIETLKATQDQLVQKEKMASLGELTAGIAHEIQNPLNFVNNFSEVSADLVAEIEDERQRPADDRDEGLVDEILGDLRQNLEKITHHGKRASSIVKGMLEHSRTSSGEKQPTDLNALSDEYLRLAYHGYRAAHKTFNCQLVTDFDPALPPVNLATQDIGRVVLNLLNNAFYALDQKQQTAPKGFQPTVWLSTSGGMSGGSAAGRSATNAPGFVTLVIRDNGPGIPEDIIGKVFQPFFTTKPTGEGTGLGLSLSFDIITKAHQGDFFVDSTPGEGTTFTIKLPVM</sequence>
<dbReference type="AlphaFoldDB" id="A0A1S2VI92"/>
<dbReference type="CDD" id="cd00082">
    <property type="entry name" value="HisKA"/>
    <property type="match status" value="1"/>
</dbReference>
<gene>
    <name evidence="7" type="ORF">BLX24_14710</name>
</gene>
<protein>
    <recommendedName>
        <fullName evidence="2">histidine kinase</fullName>
        <ecNumber evidence="2">2.7.13.3</ecNumber>
    </recommendedName>
</protein>
<evidence type="ECO:0000256" key="3">
    <source>
        <dbReference type="ARBA" id="ARBA00022553"/>
    </source>
</evidence>
<feature type="coiled-coil region" evidence="4">
    <location>
        <begin position="46"/>
        <end position="119"/>
    </location>
</feature>
<keyword evidence="7" id="KW-0808">Transferase</keyword>
<proteinExistence type="predicted"/>
<dbReference type="SMART" id="SM00387">
    <property type="entry name" value="HATPase_c"/>
    <property type="match status" value="1"/>
</dbReference>
<evidence type="ECO:0000256" key="1">
    <source>
        <dbReference type="ARBA" id="ARBA00000085"/>
    </source>
</evidence>
<dbReference type="EMBL" id="MORL01000007">
    <property type="protein sequence ID" value="OIN58462.1"/>
    <property type="molecule type" value="Genomic_DNA"/>
</dbReference>
<keyword evidence="5" id="KW-0812">Transmembrane</keyword>
<evidence type="ECO:0000256" key="2">
    <source>
        <dbReference type="ARBA" id="ARBA00012438"/>
    </source>
</evidence>
<dbReference type="Pfam" id="PF00512">
    <property type="entry name" value="HisKA"/>
    <property type="match status" value="1"/>
</dbReference>
<evidence type="ECO:0000256" key="5">
    <source>
        <dbReference type="SAM" id="Phobius"/>
    </source>
</evidence>
<dbReference type="GO" id="GO:0000155">
    <property type="term" value="F:phosphorelay sensor kinase activity"/>
    <property type="evidence" value="ECO:0007669"/>
    <property type="project" value="InterPro"/>
</dbReference>
<dbReference type="Pfam" id="PF02518">
    <property type="entry name" value="HATPase_c"/>
    <property type="match status" value="1"/>
</dbReference>
<evidence type="ECO:0000313" key="7">
    <source>
        <dbReference type="EMBL" id="OIN58462.1"/>
    </source>
</evidence>
<dbReference type="InterPro" id="IPR003661">
    <property type="entry name" value="HisK_dim/P_dom"/>
</dbReference>
<dbReference type="PANTHER" id="PTHR43065:SF42">
    <property type="entry name" value="TWO-COMPONENT SENSOR PPRA"/>
    <property type="match status" value="1"/>
</dbReference>
<evidence type="ECO:0000256" key="4">
    <source>
        <dbReference type="SAM" id="Coils"/>
    </source>
</evidence>
<dbReference type="SUPFAM" id="SSF55874">
    <property type="entry name" value="ATPase domain of HSP90 chaperone/DNA topoisomerase II/histidine kinase"/>
    <property type="match status" value="1"/>
</dbReference>
<keyword evidence="5" id="KW-0472">Membrane</keyword>
<dbReference type="InterPro" id="IPR036890">
    <property type="entry name" value="HATPase_C_sf"/>
</dbReference>
<dbReference type="InterPro" id="IPR003594">
    <property type="entry name" value="HATPase_dom"/>
</dbReference>
<evidence type="ECO:0000259" key="6">
    <source>
        <dbReference type="PROSITE" id="PS50109"/>
    </source>
</evidence>
<dbReference type="Gene3D" id="1.10.287.130">
    <property type="match status" value="1"/>
</dbReference>
<dbReference type="SMART" id="SM00388">
    <property type="entry name" value="HisKA"/>
    <property type="match status" value="1"/>
</dbReference>
<keyword evidence="3" id="KW-0597">Phosphoprotein</keyword>
<dbReference type="PROSITE" id="PS50109">
    <property type="entry name" value="HIS_KIN"/>
    <property type="match status" value="1"/>
</dbReference>
<dbReference type="Proteomes" id="UP000181790">
    <property type="component" value="Unassembled WGS sequence"/>
</dbReference>
<dbReference type="SUPFAM" id="SSF47384">
    <property type="entry name" value="Homodimeric domain of signal transducing histidine kinase"/>
    <property type="match status" value="1"/>
</dbReference>
<dbReference type="Gene3D" id="3.30.565.10">
    <property type="entry name" value="Histidine kinase-like ATPase, C-terminal domain"/>
    <property type="match status" value="1"/>
</dbReference>
<comment type="catalytic activity">
    <reaction evidence="1">
        <text>ATP + protein L-histidine = ADP + protein N-phospho-L-histidine.</text>
        <dbReference type="EC" id="2.7.13.3"/>
    </reaction>
</comment>
<feature type="domain" description="Histidine kinase" evidence="6">
    <location>
        <begin position="128"/>
        <end position="384"/>
    </location>
</feature>
<keyword evidence="5" id="KW-1133">Transmembrane helix</keyword>
<dbReference type="PRINTS" id="PR00344">
    <property type="entry name" value="BCTRLSENSOR"/>
</dbReference>
<reference evidence="7 8" key="1">
    <citation type="submission" date="2016-10" db="EMBL/GenBank/DDBJ databases">
        <title>Arsenicibacter rosenii gen. nov., sp. nov., an efficient arsenic-methylating bacterium isolated from an arsenic-contaminated paddy soil.</title>
        <authorList>
            <person name="Huang K."/>
        </authorList>
    </citation>
    <scope>NUCLEOTIDE SEQUENCE [LARGE SCALE GENOMIC DNA]</scope>
    <source>
        <strain evidence="7 8">SM-1</strain>
    </source>
</reference>
<dbReference type="InterPro" id="IPR004358">
    <property type="entry name" value="Sig_transdc_His_kin-like_C"/>
</dbReference>
<keyword evidence="4" id="KW-0175">Coiled coil</keyword>
<comment type="caution">
    <text evidence="7">The sequence shown here is derived from an EMBL/GenBank/DDBJ whole genome shotgun (WGS) entry which is preliminary data.</text>
</comment>
<dbReference type="PANTHER" id="PTHR43065">
    <property type="entry name" value="SENSOR HISTIDINE KINASE"/>
    <property type="match status" value="1"/>
</dbReference>
<accession>A0A1S2VI92</accession>
<evidence type="ECO:0000313" key="8">
    <source>
        <dbReference type="Proteomes" id="UP000181790"/>
    </source>
</evidence>
<feature type="transmembrane region" description="Helical" evidence="5">
    <location>
        <begin position="20"/>
        <end position="46"/>
    </location>
</feature>
<dbReference type="InterPro" id="IPR036097">
    <property type="entry name" value="HisK_dim/P_sf"/>
</dbReference>
<dbReference type="InterPro" id="IPR005467">
    <property type="entry name" value="His_kinase_dom"/>
</dbReference>
<keyword evidence="8" id="KW-1185">Reference proteome</keyword>
<organism evidence="7 8">
    <name type="scientific">Arsenicibacter rosenii</name>
    <dbReference type="NCBI Taxonomy" id="1750698"/>
    <lineage>
        <taxon>Bacteria</taxon>
        <taxon>Pseudomonadati</taxon>
        <taxon>Bacteroidota</taxon>
        <taxon>Cytophagia</taxon>
        <taxon>Cytophagales</taxon>
        <taxon>Spirosomataceae</taxon>
        <taxon>Arsenicibacter</taxon>
    </lineage>
</organism>